<protein>
    <submittedName>
        <fullName evidence="2">Putative secreted protein</fullName>
    </submittedName>
</protein>
<sequence>MMWPMMKRPIVGCLCLCDQTPFALALLVTLNNQSIFALPSKQYISPKREDAMMRDRWTFFECASQLCVITCYNTALCYNVCCLSSGHQREEDGL</sequence>
<feature type="signal peptide" evidence="1">
    <location>
        <begin position="1"/>
        <end position="25"/>
    </location>
</feature>
<evidence type="ECO:0000256" key="1">
    <source>
        <dbReference type="SAM" id="SignalP"/>
    </source>
</evidence>
<organism evidence="2">
    <name type="scientific">Anopheles darlingi</name>
    <name type="common">Mosquito</name>
    <dbReference type="NCBI Taxonomy" id="43151"/>
    <lineage>
        <taxon>Eukaryota</taxon>
        <taxon>Metazoa</taxon>
        <taxon>Ecdysozoa</taxon>
        <taxon>Arthropoda</taxon>
        <taxon>Hexapoda</taxon>
        <taxon>Insecta</taxon>
        <taxon>Pterygota</taxon>
        <taxon>Neoptera</taxon>
        <taxon>Endopterygota</taxon>
        <taxon>Diptera</taxon>
        <taxon>Nematocera</taxon>
        <taxon>Culicoidea</taxon>
        <taxon>Culicidae</taxon>
        <taxon>Anophelinae</taxon>
        <taxon>Anopheles</taxon>
    </lineage>
</organism>
<keyword evidence="1" id="KW-0732">Signal</keyword>
<dbReference type="AlphaFoldDB" id="A0A2M4DJI6"/>
<reference evidence="2" key="1">
    <citation type="submission" date="2018-01" db="EMBL/GenBank/DDBJ databases">
        <title>An insight into the sialome of Amazonian anophelines.</title>
        <authorList>
            <person name="Ribeiro J.M."/>
            <person name="Scarpassa V."/>
            <person name="Calvo E."/>
        </authorList>
    </citation>
    <scope>NUCLEOTIDE SEQUENCE</scope>
</reference>
<feature type="chain" id="PRO_5014902073" evidence="1">
    <location>
        <begin position="26"/>
        <end position="94"/>
    </location>
</feature>
<name>A0A2M4DJI6_ANODA</name>
<accession>A0A2M4DJI6</accession>
<proteinExistence type="predicted"/>
<evidence type="ECO:0000313" key="2">
    <source>
        <dbReference type="EMBL" id="MBW77709.1"/>
    </source>
</evidence>
<dbReference type="EMBL" id="GGFL01013531">
    <property type="protein sequence ID" value="MBW77709.1"/>
    <property type="molecule type" value="Transcribed_RNA"/>
</dbReference>